<evidence type="ECO:0000313" key="4">
    <source>
        <dbReference type="Proteomes" id="UP000231025"/>
    </source>
</evidence>
<proteinExistence type="inferred from homology"/>
<dbReference type="SUPFAM" id="SSF52980">
    <property type="entry name" value="Restriction endonuclease-like"/>
    <property type="match status" value="1"/>
</dbReference>
<dbReference type="PANTHER" id="PTHR34039:SF1">
    <property type="entry name" value="UPF0102 PROTEIN YRAN"/>
    <property type="match status" value="1"/>
</dbReference>
<name>A0A2G9Y7X9_9BACT</name>
<dbReference type="Gene3D" id="3.40.1350.10">
    <property type="match status" value="1"/>
</dbReference>
<comment type="caution">
    <text evidence="3">The sequence shown here is derived from an EMBL/GenBank/DDBJ whole genome shotgun (WGS) entry which is preliminary data.</text>
</comment>
<sequence length="117" mass="13586">MTNQAIGRGGETIAKNYLINQGFTVLHKNYRTKGGEIDIIAKKEKTIYFIEVKTRYDDTKGKPYEAVDKRKVIHLQRAANFFLLKNPAKDYKLKIGVISILLEKKEIRFYEDLSWSS</sequence>
<evidence type="ECO:0000256" key="2">
    <source>
        <dbReference type="HAMAP-Rule" id="MF_00048"/>
    </source>
</evidence>
<organism evidence="3 4">
    <name type="scientific">Candidatus Roizmanbacteria bacterium CG23_combo_of_CG06-09_8_20_14_all_35_49</name>
    <dbReference type="NCBI Taxonomy" id="1974863"/>
    <lineage>
        <taxon>Bacteria</taxon>
        <taxon>Candidatus Roizmaniibacteriota</taxon>
    </lineage>
</organism>
<evidence type="ECO:0000313" key="3">
    <source>
        <dbReference type="EMBL" id="PIP15352.1"/>
    </source>
</evidence>
<dbReference type="Pfam" id="PF02021">
    <property type="entry name" value="UPF0102"/>
    <property type="match status" value="1"/>
</dbReference>
<accession>A0A2G9Y7X9</accession>
<dbReference type="NCBIfam" id="NF009150">
    <property type="entry name" value="PRK12497.1-3"/>
    <property type="match status" value="1"/>
</dbReference>
<dbReference type="PANTHER" id="PTHR34039">
    <property type="entry name" value="UPF0102 PROTEIN YRAN"/>
    <property type="match status" value="1"/>
</dbReference>
<dbReference type="EMBL" id="PCRE01000002">
    <property type="protein sequence ID" value="PIP15352.1"/>
    <property type="molecule type" value="Genomic_DNA"/>
</dbReference>
<dbReference type="Proteomes" id="UP000231025">
    <property type="component" value="Unassembled WGS sequence"/>
</dbReference>
<dbReference type="HAMAP" id="MF_00048">
    <property type="entry name" value="UPF0102"/>
    <property type="match status" value="1"/>
</dbReference>
<reference evidence="3 4" key="1">
    <citation type="submission" date="2017-09" db="EMBL/GenBank/DDBJ databases">
        <title>Depth-based differentiation of microbial function through sediment-hosted aquifers and enrichment of novel symbionts in the deep terrestrial subsurface.</title>
        <authorList>
            <person name="Probst A.J."/>
            <person name="Ladd B."/>
            <person name="Jarett J.K."/>
            <person name="Geller-Mcgrath D.E."/>
            <person name="Sieber C.M."/>
            <person name="Emerson J.B."/>
            <person name="Anantharaman K."/>
            <person name="Thomas B.C."/>
            <person name="Malmstrom R."/>
            <person name="Stieglmeier M."/>
            <person name="Klingl A."/>
            <person name="Woyke T."/>
            <person name="Ryan C.M."/>
            <person name="Banfield J.F."/>
        </authorList>
    </citation>
    <scope>NUCLEOTIDE SEQUENCE [LARGE SCALE GENOMIC DNA]</scope>
    <source>
        <strain evidence="3">CG23_combo_of_CG06-09_8_20_14_all_35_49</strain>
    </source>
</reference>
<dbReference type="GO" id="GO:0003676">
    <property type="term" value="F:nucleic acid binding"/>
    <property type="evidence" value="ECO:0007669"/>
    <property type="project" value="InterPro"/>
</dbReference>
<gene>
    <name evidence="3" type="ORF">COX47_00125</name>
</gene>
<dbReference type="CDD" id="cd20736">
    <property type="entry name" value="PoNe_Nuclease"/>
    <property type="match status" value="1"/>
</dbReference>
<dbReference type="InterPro" id="IPR011335">
    <property type="entry name" value="Restrct_endonuc-II-like"/>
</dbReference>
<dbReference type="AlphaFoldDB" id="A0A2G9Y7X9"/>
<dbReference type="InterPro" id="IPR011856">
    <property type="entry name" value="tRNA_endonuc-like_dom_sf"/>
</dbReference>
<comment type="similarity">
    <text evidence="1 2">Belongs to the UPF0102 family.</text>
</comment>
<protein>
    <recommendedName>
        <fullName evidence="2">UPF0102 protein COX47_00125</fullName>
    </recommendedName>
</protein>
<dbReference type="InterPro" id="IPR003509">
    <property type="entry name" value="UPF0102_YraN-like"/>
</dbReference>
<evidence type="ECO:0000256" key="1">
    <source>
        <dbReference type="ARBA" id="ARBA00006738"/>
    </source>
</evidence>